<accession>A0A1H2TAS4</accession>
<dbReference type="RefSeq" id="WP_074704118.1">
    <property type="nucleotide sequence ID" value="NZ_FNOP01000001.1"/>
</dbReference>
<dbReference type="GO" id="GO:0043023">
    <property type="term" value="F:ribosomal large subunit binding"/>
    <property type="evidence" value="ECO:0007669"/>
    <property type="project" value="TreeGrafter"/>
</dbReference>
<dbReference type="GO" id="GO:0000049">
    <property type="term" value="F:tRNA binding"/>
    <property type="evidence" value="ECO:0007669"/>
    <property type="project" value="TreeGrafter"/>
</dbReference>
<dbReference type="GO" id="GO:0072344">
    <property type="term" value="P:rescue of stalled ribosome"/>
    <property type="evidence" value="ECO:0007669"/>
    <property type="project" value="TreeGrafter"/>
</dbReference>
<name>A0A1H2TAS4_ACIFE</name>
<dbReference type="GO" id="GO:1990112">
    <property type="term" value="C:RQC complex"/>
    <property type="evidence" value="ECO:0007669"/>
    <property type="project" value="TreeGrafter"/>
</dbReference>
<sequence>MNLEGITLQLLTRELTAALSGGKIYKIFMPSRSSLLLQVNRQSRTVNLFIDMNGASPLITLPETLPERPDLPPSFCMLLRKHLEEGRIAKVTQAGLDRVLTLDVDLIGAERKIITKKLILELTGKNSNIIFTDEKGIILDALRHIGKAQSRVRQILPNLPYQLPPAQEGLDFLTADPHAIRKAALAQGDVSLVQGLIAATQGIGKYTAQEVELRSGFTGRMNLMDLTAARKVEEAIGGIQQEIRQRLEGMDPTVTAQIDSRNRMKNLVPYAPLAHPEWTRKVFPSLLAAQAYSASLIPVQIPEKDLLTKVVAGQEAKTEKKLKYLAQDLAKAENAEDQKIMADTLMAYGWSLKKGLTSCELDSLYDGKKLKIALAPELTPMENAQAYYKRYNKYKRAVGEIRQQQQEARDLLDYLQSLEVSLETASTKGEIAEIKQEIISLGLLPQPRKKQPSQNRSTPLRVQLTPDTFLYIGKNNRQNDYVTFKLGRGSDLWFHARNIPGSHVILKTTLPQPREDDILAAARLAAGYSKGRNADRVPVDYVEKRMVKKPSGAKPGFVIYTGQTTLFVKPCTTVHVGND</sequence>
<dbReference type="AlphaFoldDB" id="A0A1H2TAS4"/>
<dbReference type="InterPro" id="IPR008532">
    <property type="entry name" value="NFACT_RNA-bd"/>
</dbReference>
<gene>
    <name evidence="2" type="ORF">SAMN05216495_101173</name>
</gene>
<proteinExistence type="predicted"/>
<dbReference type="InterPro" id="IPR051608">
    <property type="entry name" value="RQC_Subunit_NEMF"/>
</dbReference>
<feature type="domain" description="NFACT RNA-binding" evidence="1">
    <location>
        <begin position="467"/>
        <end position="552"/>
    </location>
</feature>
<reference evidence="2 3" key="1">
    <citation type="submission" date="2016-10" db="EMBL/GenBank/DDBJ databases">
        <authorList>
            <person name="Varghese N."/>
            <person name="Submissions S."/>
        </authorList>
    </citation>
    <scope>NUCLEOTIDE SEQUENCE [LARGE SCALE GENOMIC DNA]</scope>
    <source>
        <strain evidence="2 3">WCC6</strain>
    </source>
</reference>
<comment type="caution">
    <text evidence="2">The sequence shown here is derived from an EMBL/GenBank/DDBJ whole genome shotgun (WGS) entry which is preliminary data.</text>
</comment>
<dbReference type="PANTHER" id="PTHR15239">
    <property type="entry name" value="NUCLEAR EXPORT MEDIATOR FACTOR NEMF"/>
    <property type="match status" value="1"/>
</dbReference>
<dbReference type="Proteomes" id="UP000182379">
    <property type="component" value="Unassembled WGS sequence"/>
</dbReference>
<dbReference type="Pfam" id="PF05670">
    <property type="entry name" value="NFACT-R_1"/>
    <property type="match status" value="1"/>
</dbReference>
<organism evidence="2 3">
    <name type="scientific">Acidaminococcus fermentans</name>
    <dbReference type="NCBI Taxonomy" id="905"/>
    <lineage>
        <taxon>Bacteria</taxon>
        <taxon>Bacillati</taxon>
        <taxon>Bacillota</taxon>
        <taxon>Negativicutes</taxon>
        <taxon>Acidaminococcales</taxon>
        <taxon>Acidaminococcaceae</taxon>
        <taxon>Acidaminococcus</taxon>
    </lineage>
</organism>
<dbReference type="EMBL" id="FNOP01000001">
    <property type="protein sequence ID" value="SDW41046.1"/>
    <property type="molecule type" value="Genomic_DNA"/>
</dbReference>
<dbReference type="PANTHER" id="PTHR15239:SF6">
    <property type="entry name" value="RIBOSOME QUALITY CONTROL COMPLEX SUBUNIT NEMF"/>
    <property type="match status" value="1"/>
</dbReference>
<dbReference type="Gene3D" id="2.30.310.10">
    <property type="entry name" value="ibrinogen binding protein from staphylococcus aureus domain"/>
    <property type="match status" value="1"/>
</dbReference>
<evidence type="ECO:0000313" key="2">
    <source>
        <dbReference type="EMBL" id="SDW41046.1"/>
    </source>
</evidence>
<protein>
    <submittedName>
        <fullName evidence="2">Predicted component of the ribosome quality control (RQC) complex, YloA/Tae2 family, contains fibronectin-binding (FbpA) and DUF814 domains</fullName>
    </submittedName>
</protein>
<dbReference type="Pfam" id="PF05833">
    <property type="entry name" value="NFACT_N"/>
    <property type="match status" value="1"/>
</dbReference>
<evidence type="ECO:0000313" key="3">
    <source>
        <dbReference type="Proteomes" id="UP000182379"/>
    </source>
</evidence>
<evidence type="ECO:0000259" key="1">
    <source>
        <dbReference type="Pfam" id="PF05670"/>
    </source>
</evidence>